<feature type="transmembrane region" description="Helical" evidence="1">
    <location>
        <begin position="6"/>
        <end position="29"/>
    </location>
</feature>
<evidence type="ECO:0000256" key="1">
    <source>
        <dbReference type="SAM" id="Phobius"/>
    </source>
</evidence>
<proteinExistence type="predicted"/>
<organism evidence="2 3">
    <name type="scientific">Kibdelosporangium aridum</name>
    <dbReference type="NCBI Taxonomy" id="2030"/>
    <lineage>
        <taxon>Bacteria</taxon>
        <taxon>Bacillati</taxon>
        <taxon>Actinomycetota</taxon>
        <taxon>Actinomycetes</taxon>
        <taxon>Pseudonocardiales</taxon>
        <taxon>Pseudonocardiaceae</taxon>
        <taxon>Kibdelosporangium</taxon>
    </lineage>
</organism>
<protein>
    <submittedName>
        <fullName evidence="2">Uncharacterized protein</fullName>
    </submittedName>
</protein>
<reference evidence="2 3" key="1">
    <citation type="submission" date="2017-04" db="EMBL/GenBank/DDBJ databases">
        <authorList>
            <person name="Afonso C.L."/>
            <person name="Miller P.J."/>
            <person name="Scott M.A."/>
            <person name="Spackman E."/>
            <person name="Goraichik I."/>
            <person name="Dimitrov K.M."/>
            <person name="Suarez D.L."/>
            <person name="Swayne D.E."/>
        </authorList>
    </citation>
    <scope>NUCLEOTIDE SEQUENCE [LARGE SCALE GENOMIC DNA]</scope>
    <source>
        <strain evidence="2 3">DSM 43828</strain>
    </source>
</reference>
<evidence type="ECO:0000313" key="2">
    <source>
        <dbReference type="EMBL" id="SMC88157.1"/>
    </source>
</evidence>
<gene>
    <name evidence="2" type="ORF">SAMN05661093_02404</name>
</gene>
<name>A0A1W2CSE2_KIBAR</name>
<dbReference type="EMBL" id="FWXV01000002">
    <property type="protein sequence ID" value="SMC88157.1"/>
    <property type="molecule type" value="Genomic_DNA"/>
</dbReference>
<evidence type="ECO:0000313" key="3">
    <source>
        <dbReference type="Proteomes" id="UP000192674"/>
    </source>
</evidence>
<keyword evidence="1" id="KW-0472">Membrane</keyword>
<keyword evidence="1" id="KW-1133">Transmembrane helix</keyword>
<keyword evidence="1" id="KW-0812">Transmembrane</keyword>
<dbReference type="AlphaFoldDB" id="A0A1W2CSE2"/>
<sequence length="44" mass="5224">MQILDTVAHVLTCLNLLLTMATTTQSLVWQRRREDGRSRRINRR</sequence>
<accession>A0A1W2CSE2</accession>
<dbReference type="Proteomes" id="UP000192674">
    <property type="component" value="Unassembled WGS sequence"/>
</dbReference>
<keyword evidence="3" id="KW-1185">Reference proteome</keyword>